<organism evidence="12 13">
    <name type="scientific">Cyprinus carpio</name>
    <name type="common">Common carp</name>
    <dbReference type="NCBI Taxonomy" id="7962"/>
    <lineage>
        <taxon>Eukaryota</taxon>
        <taxon>Metazoa</taxon>
        <taxon>Chordata</taxon>
        <taxon>Craniata</taxon>
        <taxon>Vertebrata</taxon>
        <taxon>Euteleostomi</taxon>
        <taxon>Actinopterygii</taxon>
        <taxon>Neopterygii</taxon>
        <taxon>Teleostei</taxon>
        <taxon>Ostariophysi</taxon>
        <taxon>Cypriniformes</taxon>
        <taxon>Cyprinidae</taxon>
        <taxon>Cyprininae</taxon>
        <taxon>Cyprinus</taxon>
    </lineage>
</organism>
<evidence type="ECO:0000256" key="3">
    <source>
        <dbReference type="ARBA" id="ARBA00022516"/>
    </source>
</evidence>
<evidence type="ECO:0000256" key="10">
    <source>
        <dbReference type="ARBA" id="ARBA00079653"/>
    </source>
</evidence>
<evidence type="ECO:0000256" key="6">
    <source>
        <dbReference type="ARBA" id="ARBA00023098"/>
    </source>
</evidence>
<keyword evidence="5" id="KW-0276">Fatty acid metabolism</keyword>
<dbReference type="Gene3D" id="3.40.50.1820">
    <property type="entry name" value="alpha/beta hydrolase"/>
    <property type="match status" value="1"/>
</dbReference>
<evidence type="ECO:0000256" key="2">
    <source>
        <dbReference type="ARBA" id="ARBA00012480"/>
    </source>
</evidence>
<evidence type="ECO:0000256" key="8">
    <source>
        <dbReference type="ARBA" id="ARBA00048536"/>
    </source>
</evidence>
<evidence type="ECO:0000256" key="4">
    <source>
        <dbReference type="ARBA" id="ARBA00022801"/>
    </source>
</evidence>
<dbReference type="GO" id="GO:0016297">
    <property type="term" value="F:fatty acyl-[ACP] hydrolase activity"/>
    <property type="evidence" value="ECO:0007669"/>
    <property type="project" value="UniProtKB-EC"/>
</dbReference>
<feature type="domain" description="Thioesterase" evidence="11">
    <location>
        <begin position="18"/>
        <end position="238"/>
    </location>
</feature>
<dbReference type="PANTHER" id="PTHR11487">
    <property type="entry name" value="THIOESTERASE"/>
    <property type="match status" value="1"/>
</dbReference>
<dbReference type="AlphaFoldDB" id="A0A8C1YIM6"/>
<dbReference type="Pfam" id="PF00975">
    <property type="entry name" value="Thioesterase"/>
    <property type="match status" value="1"/>
</dbReference>
<dbReference type="Ensembl" id="ENSCCRT00015009068.1">
    <property type="protein sequence ID" value="ENSCCRP00015008720.1"/>
    <property type="gene ID" value="ENSCCRG00015004298.1"/>
</dbReference>
<dbReference type="EC" id="3.1.2.14" evidence="2"/>
<sequence length="266" mass="30044">MDKVITCFNKRPDALVCLICFPRAGGGSVHYARWAKTLTNSFEVYSVRLPGREGRAKKPFYRNMQEIICEVIGVILPQLKEKPFALFGHSFGAMTCFAFAEHVKKVYNLEPIHMFLSGASAPYSEARLQAPRRSHLSDQEFLVWVTSVGGTPPEILASAEFAKLFLPALKADLCVAENYRCSRPSTPILSCPVSCLDGKEDAPHDLQALVICATVQMLPGTHFYLKEDANEKYILDYITKHLEMAEMDYLYKPCLFYYLTANMMYL</sequence>
<keyword evidence="4" id="KW-0378">Hydrolase</keyword>
<evidence type="ECO:0000313" key="12">
    <source>
        <dbReference type="Ensembl" id="ENSCCRP00015008720.1"/>
    </source>
</evidence>
<dbReference type="FunFam" id="3.40.50.1820:FF:000153">
    <property type="entry name" value="Surfactin synthase thioesterase subunit"/>
    <property type="match status" value="1"/>
</dbReference>
<evidence type="ECO:0000259" key="11">
    <source>
        <dbReference type="Pfam" id="PF00975"/>
    </source>
</evidence>
<dbReference type="Proteomes" id="UP000694700">
    <property type="component" value="Unplaced"/>
</dbReference>
<evidence type="ECO:0000256" key="7">
    <source>
        <dbReference type="ARBA" id="ARBA00023160"/>
    </source>
</evidence>
<dbReference type="InterPro" id="IPR001031">
    <property type="entry name" value="Thioesterase"/>
</dbReference>
<dbReference type="InterPro" id="IPR012223">
    <property type="entry name" value="TEII"/>
</dbReference>
<evidence type="ECO:0000256" key="1">
    <source>
        <dbReference type="ARBA" id="ARBA00007169"/>
    </source>
</evidence>
<dbReference type="GO" id="GO:0051792">
    <property type="term" value="P:medium-chain fatty acid biosynthetic process"/>
    <property type="evidence" value="ECO:0007669"/>
    <property type="project" value="UniProtKB-ARBA"/>
</dbReference>
<accession>A0A8C1YIM6</accession>
<dbReference type="SUPFAM" id="SSF53474">
    <property type="entry name" value="alpha/beta-Hydrolases"/>
    <property type="match status" value="1"/>
</dbReference>
<comment type="similarity">
    <text evidence="1">Belongs to the thioesterase family.</text>
</comment>
<keyword evidence="3" id="KW-0444">Lipid biosynthesis</keyword>
<name>A0A8C1YIM6_CYPCA</name>
<comment type="catalytic activity">
    <reaction evidence="8">
        <text>(9Z)-octadecenoyl-[ACP] + H2O = (9Z)-octadecenoate + holo-[ACP] + H(+)</text>
        <dbReference type="Rhea" id="RHEA:15057"/>
        <dbReference type="Rhea" id="RHEA-COMP:9685"/>
        <dbReference type="Rhea" id="RHEA-COMP:9924"/>
        <dbReference type="ChEBI" id="CHEBI:15377"/>
        <dbReference type="ChEBI" id="CHEBI:15378"/>
        <dbReference type="ChEBI" id="CHEBI:30823"/>
        <dbReference type="ChEBI" id="CHEBI:64479"/>
        <dbReference type="ChEBI" id="CHEBI:78783"/>
        <dbReference type="EC" id="3.1.2.14"/>
    </reaction>
</comment>
<reference evidence="12" key="1">
    <citation type="submission" date="2025-08" db="UniProtKB">
        <authorList>
            <consortium name="Ensembl"/>
        </authorList>
    </citation>
    <scope>IDENTIFICATION</scope>
</reference>
<dbReference type="PANTHER" id="PTHR11487:SF0">
    <property type="entry name" value="S-ACYL FATTY ACID SYNTHASE THIOESTERASE, MEDIUM CHAIN"/>
    <property type="match status" value="1"/>
</dbReference>
<evidence type="ECO:0000313" key="13">
    <source>
        <dbReference type="Proteomes" id="UP000694700"/>
    </source>
</evidence>
<keyword evidence="7" id="KW-0275">Fatty acid biosynthesis</keyword>
<dbReference type="InterPro" id="IPR029058">
    <property type="entry name" value="AB_hydrolase_fold"/>
</dbReference>
<evidence type="ECO:0000256" key="5">
    <source>
        <dbReference type="ARBA" id="ARBA00022832"/>
    </source>
</evidence>
<keyword evidence="6" id="KW-0443">Lipid metabolism</keyword>
<proteinExistence type="inferred from homology"/>
<evidence type="ECO:0000256" key="9">
    <source>
        <dbReference type="ARBA" id="ARBA00073799"/>
    </source>
</evidence>
<protein>
    <recommendedName>
        <fullName evidence="9">S-acyl fatty acid synthase thioesterase, medium chain</fullName>
        <ecNumber evidence="2">3.1.2.14</ecNumber>
    </recommendedName>
    <alternativeName>
        <fullName evidence="10">Thioesterase II</fullName>
    </alternativeName>
</protein>